<sequence>MMTNEVDNAEDDHNIEPVTWRNVVNWQDVPQQDEQRNRATTDAIIQREQLKQFFSSPGGAVPWQNNMIPNVNSD</sequence>
<proteinExistence type="predicted"/>
<dbReference type="EMBL" id="JAIWYP010000005">
    <property type="protein sequence ID" value="KAH3826634.1"/>
    <property type="molecule type" value="Genomic_DNA"/>
</dbReference>
<feature type="region of interest" description="Disordered" evidence="1">
    <location>
        <begin position="55"/>
        <end position="74"/>
    </location>
</feature>
<gene>
    <name evidence="2" type="ORF">DPMN_128543</name>
</gene>
<keyword evidence="3" id="KW-1185">Reference proteome</keyword>
<evidence type="ECO:0000313" key="3">
    <source>
        <dbReference type="Proteomes" id="UP000828390"/>
    </source>
</evidence>
<evidence type="ECO:0000256" key="1">
    <source>
        <dbReference type="SAM" id="MobiDB-lite"/>
    </source>
</evidence>
<evidence type="ECO:0000313" key="2">
    <source>
        <dbReference type="EMBL" id="KAH3826634.1"/>
    </source>
</evidence>
<name>A0A9D4H449_DREPO</name>
<organism evidence="2 3">
    <name type="scientific">Dreissena polymorpha</name>
    <name type="common">Zebra mussel</name>
    <name type="synonym">Mytilus polymorpha</name>
    <dbReference type="NCBI Taxonomy" id="45954"/>
    <lineage>
        <taxon>Eukaryota</taxon>
        <taxon>Metazoa</taxon>
        <taxon>Spiralia</taxon>
        <taxon>Lophotrochozoa</taxon>
        <taxon>Mollusca</taxon>
        <taxon>Bivalvia</taxon>
        <taxon>Autobranchia</taxon>
        <taxon>Heteroconchia</taxon>
        <taxon>Euheterodonta</taxon>
        <taxon>Imparidentia</taxon>
        <taxon>Neoheterodontei</taxon>
        <taxon>Myida</taxon>
        <taxon>Dreissenoidea</taxon>
        <taxon>Dreissenidae</taxon>
        <taxon>Dreissena</taxon>
    </lineage>
</organism>
<reference evidence="2" key="2">
    <citation type="submission" date="2020-11" db="EMBL/GenBank/DDBJ databases">
        <authorList>
            <person name="McCartney M.A."/>
            <person name="Auch B."/>
            <person name="Kono T."/>
            <person name="Mallez S."/>
            <person name="Becker A."/>
            <person name="Gohl D.M."/>
            <person name="Silverstein K.A.T."/>
            <person name="Koren S."/>
            <person name="Bechman K.B."/>
            <person name="Herman A."/>
            <person name="Abrahante J.E."/>
            <person name="Garbe J."/>
        </authorList>
    </citation>
    <scope>NUCLEOTIDE SEQUENCE</scope>
    <source>
        <strain evidence="2">Duluth1</strain>
        <tissue evidence="2">Whole animal</tissue>
    </source>
</reference>
<protein>
    <submittedName>
        <fullName evidence="2">Uncharacterized protein</fullName>
    </submittedName>
</protein>
<dbReference type="AlphaFoldDB" id="A0A9D4H449"/>
<dbReference type="Proteomes" id="UP000828390">
    <property type="component" value="Unassembled WGS sequence"/>
</dbReference>
<feature type="compositionally biased region" description="Polar residues" evidence="1">
    <location>
        <begin position="63"/>
        <end position="74"/>
    </location>
</feature>
<accession>A0A9D4H449</accession>
<reference evidence="2" key="1">
    <citation type="journal article" date="2019" name="bioRxiv">
        <title>The Genome of the Zebra Mussel, Dreissena polymorpha: A Resource for Invasive Species Research.</title>
        <authorList>
            <person name="McCartney M.A."/>
            <person name="Auch B."/>
            <person name="Kono T."/>
            <person name="Mallez S."/>
            <person name="Zhang Y."/>
            <person name="Obille A."/>
            <person name="Becker A."/>
            <person name="Abrahante J.E."/>
            <person name="Garbe J."/>
            <person name="Badalamenti J.P."/>
            <person name="Herman A."/>
            <person name="Mangelson H."/>
            <person name="Liachko I."/>
            <person name="Sullivan S."/>
            <person name="Sone E.D."/>
            <person name="Koren S."/>
            <person name="Silverstein K.A.T."/>
            <person name="Beckman K.B."/>
            <person name="Gohl D.M."/>
        </authorList>
    </citation>
    <scope>NUCLEOTIDE SEQUENCE</scope>
    <source>
        <strain evidence="2">Duluth1</strain>
        <tissue evidence="2">Whole animal</tissue>
    </source>
</reference>
<comment type="caution">
    <text evidence="2">The sequence shown here is derived from an EMBL/GenBank/DDBJ whole genome shotgun (WGS) entry which is preliminary data.</text>
</comment>